<protein>
    <recommendedName>
        <fullName evidence="11">Equilibrative nucleoside transporter 4</fullName>
    </recommendedName>
</protein>
<evidence type="ECO:0000313" key="10">
    <source>
        <dbReference type="Proteomes" id="UP001497623"/>
    </source>
</evidence>
<feature type="transmembrane region" description="Helical" evidence="8">
    <location>
        <begin position="440"/>
        <end position="459"/>
    </location>
</feature>
<dbReference type="AlphaFoldDB" id="A0AAV2PT59"/>
<feature type="transmembrane region" description="Helical" evidence="8">
    <location>
        <begin position="197"/>
        <end position="217"/>
    </location>
</feature>
<dbReference type="SUPFAM" id="SSF103473">
    <property type="entry name" value="MFS general substrate transporter"/>
    <property type="match status" value="1"/>
</dbReference>
<evidence type="ECO:0000256" key="7">
    <source>
        <dbReference type="SAM" id="MobiDB-lite"/>
    </source>
</evidence>
<keyword evidence="5 8" id="KW-1133">Transmembrane helix</keyword>
<comment type="subcellular location">
    <subcellularLocation>
        <location evidence="1">Membrane</location>
        <topology evidence="1">Multi-pass membrane protein</topology>
    </subcellularLocation>
</comment>
<dbReference type="GO" id="GO:0008504">
    <property type="term" value="F:monoamine transmembrane transporter activity"/>
    <property type="evidence" value="ECO:0007669"/>
    <property type="project" value="TreeGrafter"/>
</dbReference>
<dbReference type="InterPro" id="IPR002259">
    <property type="entry name" value="Eqnu_transpt"/>
</dbReference>
<feature type="transmembrane region" description="Helical" evidence="8">
    <location>
        <begin position="101"/>
        <end position="121"/>
    </location>
</feature>
<dbReference type="InterPro" id="IPR036259">
    <property type="entry name" value="MFS_trans_sf"/>
</dbReference>
<keyword evidence="10" id="KW-1185">Reference proteome</keyword>
<comment type="caution">
    <text evidence="9">The sequence shown here is derived from an EMBL/GenBank/DDBJ whole genome shotgun (WGS) entry which is preliminary data.</text>
</comment>
<dbReference type="GO" id="GO:0005886">
    <property type="term" value="C:plasma membrane"/>
    <property type="evidence" value="ECO:0007669"/>
    <property type="project" value="TreeGrafter"/>
</dbReference>
<feature type="transmembrane region" description="Helical" evidence="8">
    <location>
        <begin position="34"/>
        <end position="51"/>
    </location>
</feature>
<name>A0AAV2PT59_MEGNR</name>
<reference evidence="9 10" key="1">
    <citation type="submission" date="2024-05" db="EMBL/GenBank/DDBJ databases">
        <authorList>
            <person name="Wallberg A."/>
        </authorList>
    </citation>
    <scope>NUCLEOTIDE SEQUENCE [LARGE SCALE GENOMIC DNA]</scope>
</reference>
<gene>
    <name evidence="9" type="ORF">MNOR_LOCUS3094</name>
</gene>
<feature type="transmembrane region" description="Helical" evidence="8">
    <location>
        <begin position="342"/>
        <end position="363"/>
    </location>
</feature>
<dbReference type="Pfam" id="PF01733">
    <property type="entry name" value="Nucleoside_tran"/>
    <property type="match status" value="2"/>
</dbReference>
<feature type="compositionally biased region" description="Basic and acidic residues" evidence="7">
    <location>
        <begin position="18"/>
        <end position="28"/>
    </location>
</feature>
<evidence type="ECO:0000256" key="8">
    <source>
        <dbReference type="SAM" id="Phobius"/>
    </source>
</evidence>
<proteinExistence type="inferred from homology"/>
<evidence type="ECO:0000256" key="4">
    <source>
        <dbReference type="ARBA" id="ARBA00022692"/>
    </source>
</evidence>
<feature type="transmembrane region" description="Helical" evidence="8">
    <location>
        <begin position="406"/>
        <end position="428"/>
    </location>
</feature>
<keyword evidence="3" id="KW-0813">Transport</keyword>
<keyword evidence="6 8" id="KW-0472">Membrane</keyword>
<dbReference type="PANTHER" id="PTHR10332:SF10">
    <property type="entry name" value="EQUILIBRATIVE NUCLEOSIDE TRANSPORTER 4"/>
    <property type="match status" value="1"/>
</dbReference>
<evidence type="ECO:0000256" key="3">
    <source>
        <dbReference type="ARBA" id="ARBA00022448"/>
    </source>
</evidence>
<evidence type="ECO:0000256" key="1">
    <source>
        <dbReference type="ARBA" id="ARBA00004141"/>
    </source>
</evidence>
<dbReference type="GO" id="GO:0005337">
    <property type="term" value="F:nucleoside transmembrane transporter activity"/>
    <property type="evidence" value="ECO:0007669"/>
    <property type="project" value="InterPro"/>
</dbReference>
<keyword evidence="4 8" id="KW-0812">Transmembrane</keyword>
<organism evidence="9 10">
    <name type="scientific">Meganyctiphanes norvegica</name>
    <name type="common">Northern krill</name>
    <name type="synonym">Thysanopoda norvegica</name>
    <dbReference type="NCBI Taxonomy" id="48144"/>
    <lineage>
        <taxon>Eukaryota</taxon>
        <taxon>Metazoa</taxon>
        <taxon>Ecdysozoa</taxon>
        <taxon>Arthropoda</taxon>
        <taxon>Crustacea</taxon>
        <taxon>Multicrustacea</taxon>
        <taxon>Malacostraca</taxon>
        <taxon>Eumalacostraca</taxon>
        <taxon>Eucarida</taxon>
        <taxon>Euphausiacea</taxon>
        <taxon>Euphausiidae</taxon>
        <taxon>Meganyctiphanes</taxon>
    </lineage>
</organism>
<sequence>MSGDPYGRFGLDEDEDHDGPGGRHHSPPEDKNNLIYLALVCSGVGFLLPYNRFVKNMDLIKSVANQILFKHVLIFLLVETKFMLLSNVVADKIFVNLRKEVTGYVVALITLFFVSFFEIWWPDTFPPEISYSITLFSVAVVAFGCTVQQSSFYGYTSMLPKRYTQAVMTGESTAGLIISTNRIITKLLLDDQRLNTMIFFVLAIGFVILCLITHIMVQKTEFVLFYLNLCRSAEDKDDMKRIILEPQEDNTLRRSSENGVSGSYGGTLSASDSTSTFQSASTFPVSASVDPTDSEAPSYRVEHVVMNRVINRGYSSTYTKSIRCWTGIKRGILARWEVGRSVWHYMLTIALAYFVTLCLYPGIESEIVSCRLGSWMPVIMMALFNLFDFIGKLLASLSYEWTRRQLLWGASFRLMIIPLMMLCAVPRLNPLIPGEAIPMLTSALLGVTNGIVGSVPMILAPTKVPDELREITGNIMTLSYNIGLILGASVAFGLDDMLGPALQNPCGNETLVPLRAGKTARSILHPLLSLSEE</sequence>
<evidence type="ECO:0000256" key="6">
    <source>
        <dbReference type="ARBA" id="ARBA00023136"/>
    </source>
</evidence>
<feature type="transmembrane region" description="Helical" evidence="8">
    <location>
        <begin position="72"/>
        <end position="89"/>
    </location>
</feature>
<accession>A0AAV2PT59</accession>
<feature type="transmembrane region" description="Helical" evidence="8">
    <location>
        <begin position="471"/>
        <end position="494"/>
    </location>
</feature>
<evidence type="ECO:0008006" key="11">
    <source>
        <dbReference type="Google" id="ProtNLM"/>
    </source>
</evidence>
<evidence type="ECO:0000256" key="2">
    <source>
        <dbReference type="ARBA" id="ARBA00007965"/>
    </source>
</evidence>
<evidence type="ECO:0000256" key="5">
    <source>
        <dbReference type="ARBA" id="ARBA00022989"/>
    </source>
</evidence>
<dbReference type="EMBL" id="CAXKWB010001016">
    <property type="protein sequence ID" value="CAL4063128.1"/>
    <property type="molecule type" value="Genomic_DNA"/>
</dbReference>
<comment type="similarity">
    <text evidence="2">Belongs to the SLC29A/ENT transporter (TC 2.A.57) family.</text>
</comment>
<dbReference type="Proteomes" id="UP001497623">
    <property type="component" value="Unassembled WGS sequence"/>
</dbReference>
<dbReference type="PANTHER" id="PTHR10332">
    <property type="entry name" value="EQUILIBRATIVE NUCLEOSIDE TRANSPORTER"/>
    <property type="match status" value="1"/>
</dbReference>
<feature type="transmembrane region" description="Helical" evidence="8">
    <location>
        <begin position="133"/>
        <end position="155"/>
    </location>
</feature>
<feature type="non-terminal residue" evidence="9">
    <location>
        <position position="533"/>
    </location>
</feature>
<feature type="region of interest" description="Disordered" evidence="7">
    <location>
        <begin position="1"/>
        <end position="28"/>
    </location>
</feature>
<evidence type="ECO:0000313" key="9">
    <source>
        <dbReference type="EMBL" id="CAL4063128.1"/>
    </source>
</evidence>
<feature type="transmembrane region" description="Helical" evidence="8">
    <location>
        <begin position="375"/>
        <end position="394"/>
    </location>
</feature>
<dbReference type="Gene3D" id="1.20.1250.20">
    <property type="entry name" value="MFS general substrate transporter like domains"/>
    <property type="match status" value="1"/>
</dbReference>